<proteinExistence type="predicted"/>
<accession>A0A650GFD0</accession>
<feature type="transmembrane region" description="Helical" evidence="2">
    <location>
        <begin position="133"/>
        <end position="150"/>
    </location>
</feature>
<dbReference type="AlphaFoldDB" id="A0A650GFD0"/>
<dbReference type="RefSeq" id="WP_148041554.1">
    <property type="nucleotide sequence ID" value="NZ_CP044548.2"/>
</dbReference>
<evidence type="ECO:0000313" key="4">
    <source>
        <dbReference type="Proteomes" id="UP000271708"/>
    </source>
</evidence>
<evidence type="ECO:0000313" key="3">
    <source>
        <dbReference type="EMBL" id="QGX08685.1"/>
    </source>
</evidence>
<reference evidence="3 4" key="1">
    <citation type="submission" date="2019-09" db="EMBL/GenBank/DDBJ databases">
        <title>Complete Genome Sequence of Janibacter melonis M714 with both human health impact and industrial applications.</title>
        <authorList>
            <person name="Jin M."/>
            <person name="Zhao Q.R."/>
        </authorList>
    </citation>
    <scope>NUCLEOTIDE SEQUENCE [LARGE SCALE GENOMIC DNA]</scope>
    <source>
        <strain evidence="3 4">M714</strain>
    </source>
</reference>
<dbReference type="EMBL" id="CP044548">
    <property type="protein sequence ID" value="QGX08685.1"/>
    <property type="molecule type" value="Genomic_DNA"/>
</dbReference>
<feature type="region of interest" description="Disordered" evidence="1">
    <location>
        <begin position="1"/>
        <end position="24"/>
    </location>
</feature>
<organism evidence="3 4">
    <name type="scientific">Janibacter melonis</name>
    <dbReference type="NCBI Taxonomy" id="262209"/>
    <lineage>
        <taxon>Bacteria</taxon>
        <taxon>Bacillati</taxon>
        <taxon>Actinomycetota</taxon>
        <taxon>Actinomycetes</taxon>
        <taxon>Micrococcales</taxon>
        <taxon>Intrasporangiaceae</taxon>
        <taxon>Janibacter</taxon>
    </lineage>
</organism>
<protein>
    <submittedName>
        <fullName evidence="3">Uncharacterized protein</fullName>
    </submittedName>
</protein>
<feature type="transmembrane region" description="Helical" evidence="2">
    <location>
        <begin position="105"/>
        <end position="127"/>
    </location>
</feature>
<evidence type="ECO:0000256" key="1">
    <source>
        <dbReference type="SAM" id="MobiDB-lite"/>
    </source>
</evidence>
<evidence type="ECO:0000256" key="2">
    <source>
        <dbReference type="SAM" id="Phobius"/>
    </source>
</evidence>
<keyword evidence="2" id="KW-1133">Transmembrane helix</keyword>
<keyword evidence="2" id="KW-0472">Membrane</keyword>
<name>A0A650GFD0_9MICO</name>
<sequence length="201" mass="20999">MTSPERTPAEAASDLDGPVGPQPGYDELPACTAAGWASLAMGATALTVLTPLSEDPVGLYVASAMLAVGYAYLPTVVSWLAGGGVDGLTDAPRVVGRAPDTRARAVLNGLIRAAFPAVLLLVALGALDWWRGSGSWAVLPGFLLGSAIAYRRAITGLRRREQLTGCRIFRRADAPLIGWTHAQAMSQYLLLEPPPPEAGHS</sequence>
<dbReference type="KEGG" id="jme:EEW87_17340"/>
<keyword evidence="2" id="KW-0812">Transmembrane</keyword>
<dbReference type="Proteomes" id="UP000271708">
    <property type="component" value="Chromosome"/>
</dbReference>
<dbReference type="GeneID" id="59163190"/>
<feature type="transmembrane region" description="Helical" evidence="2">
    <location>
        <begin position="59"/>
        <end position="85"/>
    </location>
</feature>
<gene>
    <name evidence="3" type="ORF">EEW87_17340</name>
</gene>